<keyword evidence="2" id="KW-0472">Membrane</keyword>
<sequence>MSCGWPAYAKWLLVAGGYLLLFLWVRYHKIALPSRSLALAQLRGLRAEHGNNKAVGEVLDKAEEVLIRNPCNLPSFLTKRTWLFLWNGAGEMRAWVLMHRAERLAVEGADCEQVKARLRGALADLSVLPEEKRRVWERALREYQDLPRPNEPPQPQKGTTQEEVARVSGEQGKPTEEGEGSSQKGEAARQQPHGAGETGKRNGQGAPGAPNDCAREKALLQEVLADLYDARDREYARLLTFFNKGTYLLLLTLGLSLLLGLLWPPGLWPWAYPSGPEPLFLYLSGLGGGLVSRLFRVVHAKSLPTDYGAYWVPLFLAPALGGVAALLGWLLLKALLDVGALGPELQRLLDPPGAYGLGVALGFSERLFPFLSQRLETRLEEDKKGADSKAGDQGGEHVTVKRSE</sequence>
<dbReference type="STRING" id="276.THFILI_02170"/>
<comment type="caution">
    <text evidence="3">The sequence shown here is derived from an EMBL/GenBank/DDBJ whole genome shotgun (WGS) entry which is preliminary data.</text>
</comment>
<dbReference type="EMBL" id="JPSL02000036">
    <property type="protein sequence ID" value="KIX84754.1"/>
    <property type="molecule type" value="Genomic_DNA"/>
</dbReference>
<keyword evidence="2" id="KW-0812">Transmembrane</keyword>
<evidence type="ECO:0000256" key="1">
    <source>
        <dbReference type="SAM" id="MobiDB-lite"/>
    </source>
</evidence>
<protein>
    <submittedName>
        <fullName evidence="3">Uncharacterized protein</fullName>
    </submittedName>
</protein>
<proteinExistence type="predicted"/>
<name>A0A0D6XA00_THEFI</name>
<dbReference type="RefSeq" id="WP_038066178.1">
    <property type="nucleotide sequence ID" value="NZ_JPSL02000036.1"/>
</dbReference>
<gene>
    <name evidence="3" type="ORF">THFILI_02170</name>
</gene>
<organism evidence="3 4">
    <name type="scientific">Thermus filiformis</name>
    <dbReference type="NCBI Taxonomy" id="276"/>
    <lineage>
        <taxon>Bacteria</taxon>
        <taxon>Thermotogati</taxon>
        <taxon>Deinococcota</taxon>
        <taxon>Deinococci</taxon>
        <taxon>Thermales</taxon>
        <taxon>Thermaceae</taxon>
        <taxon>Thermus</taxon>
    </lineage>
</organism>
<evidence type="ECO:0000256" key="2">
    <source>
        <dbReference type="SAM" id="Phobius"/>
    </source>
</evidence>
<evidence type="ECO:0000313" key="3">
    <source>
        <dbReference type="EMBL" id="KIX84754.1"/>
    </source>
</evidence>
<dbReference type="AlphaFoldDB" id="A0A0D6XA00"/>
<accession>A0A0D6XA00</accession>
<keyword evidence="4" id="KW-1185">Reference proteome</keyword>
<reference evidence="3 4" key="1">
    <citation type="journal article" date="2015" name="Genome Announc.">
        <title>Draft Genome Sequence of the Thermophile Thermus filiformis ATCC 43280, Producer of Carotenoid-(Di)glucoside-Branched Fatty Acid (Di)esters and Source of Hyperthermostable Enzymes of Biotechnological Interest.</title>
        <authorList>
            <person name="Mandelli F."/>
            <person name="Oliveira Ramires B."/>
            <person name="Couger M.B."/>
            <person name="Paixao D.A."/>
            <person name="Camilo C.M."/>
            <person name="Polikarpov I."/>
            <person name="Prade R."/>
            <person name="Riano-Pachon D.M."/>
            <person name="Squina F.M."/>
        </authorList>
    </citation>
    <scope>NUCLEOTIDE SEQUENCE [LARGE SCALE GENOMIC DNA]</scope>
    <source>
        <strain evidence="3 4">ATCC 43280</strain>
    </source>
</reference>
<feature type="transmembrane region" description="Helical" evidence="2">
    <location>
        <begin position="279"/>
        <end position="298"/>
    </location>
</feature>
<keyword evidence="2" id="KW-1133">Transmembrane helix</keyword>
<evidence type="ECO:0000313" key="4">
    <source>
        <dbReference type="Proteomes" id="UP000030364"/>
    </source>
</evidence>
<dbReference type="OrthoDB" id="33247at2"/>
<dbReference type="Proteomes" id="UP000030364">
    <property type="component" value="Unassembled WGS sequence"/>
</dbReference>
<feature type="region of interest" description="Disordered" evidence="1">
    <location>
        <begin position="144"/>
        <end position="212"/>
    </location>
</feature>
<feature type="region of interest" description="Disordered" evidence="1">
    <location>
        <begin position="379"/>
        <end position="404"/>
    </location>
</feature>
<feature type="transmembrane region" description="Helical" evidence="2">
    <location>
        <begin position="6"/>
        <end position="25"/>
    </location>
</feature>
<feature type="transmembrane region" description="Helical" evidence="2">
    <location>
        <begin position="247"/>
        <end position="267"/>
    </location>
</feature>
<feature type="transmembrane region" description="Helical" evidence="2">
    <location>
        <begin position="310"/>
        <end position="332"/>
    </location>
</feature>